<organism evidence="1 2">
    <name type="scientific">Fusarium oxysporum f. sp. radicis-cucumerinum</name>
    <dbReference type="NCBI Taxonomy" id="327505"/>
    <lineage>
        <taxon>Eukaryota</taxon>
        <taxon>Fungi</taxon>
        <taxon>Dikarya</taxon>
        <taxon>Ascomycota</taxon>
        <taxon>Pezizomycotina</taxon>
        <taxon>Sordariomycetes</taxon>
        <taxon>Hypocreomycetidae</taxon>
        <taxon>Hypocreales</taxon>
        <taxon>Nectriaceae</taxon>
        <taxon>Fusarium</taxon>
        <taxon>Fusarium oxysporum species complex</taxon>
    </lineage>
</organism>
<comment type="caution">
    <text evidence="1">The sequence shown here is derived from an EMBL/GenBank/DDBJ whole genome shotgun (WGS) entry which is preliminary data.</text>
</comment>
<proteinExistence type="predicted"/>
<sequence>MSASEQPECHFECLDHYLGDPTPCNSLTCAACSKNKKSVGSPDDFVISTTTPDDGDIYWAFRNAKPFKAITEVQSMTNSSIKSVITKRQDREGIKQVVDRLDRQALVKVIKRLLKEGIFQDPSKAKLKFPHLLKNY</sequence>
<accession>A0A2H3GNK2</accession>
<protein>
    <submittedName>
        <fullName evidence="1">Uncharacterized protein</fullName>
    </submittedName>
</protein>
<reference evidence="1 2" key="1">
    <citation type="journal article" date="2016" name="Environ. Microbiol.">
        <title>Effector profiles distinguish formae speciales of Fusarium oxysporum.</title>
        <authorList>
            <person name="van Dam P."/>
            <person name="Fokkens L."/>
            <person name="Schmidt S.M."/>
            <person name="Linmans J.H."/>
            <person name="Kistler H.C."/>
            <person name="Ma L.J."/>
            <person name="Rep M."/>
        </authorList>
    </citation>
    <scope>NUCLEOTIDE SEQUENCE [LARGE SCALE GENOMIC DNA]</scope>
    <source>
        <strain evidence="1 2">Forc016</strain>
    </source>
</reference>
<evidence type="ECO:0000313" key="1">
    <source>
        <dbReference type="EMBL" id="PCD31476.1"/>
    </source>
</evidence>
<dbReference type="Proteomes" id="UP000219602">
    <property type="component" value="Chromosome 9"/>
</dbReference>
<dbReference type="EMBL" id="MABQ02000007">
    <property type="protein sequence ID" value="PCD31476.1"/>
    <property type="molecule type" value="Genomic_DNA"/>
</dbReference>
<gene>
    <name evidence="1" type="ORF">AU210_011127</name>
</gene>
<dbReference type="AlphaFoldDB" id="A0A2H3GNK2"/>
<reference evidence="1 2" key="2">
    <citation type="journal article" date="2017" name="Sci. Rep.">
        <title>A mobile pathogenicity chromosome in Fusarium oxysporum for infection of multiple cucurbit species.</title>
        <authorList>
            <person name="van Dam P."/>
            <person name="Fokkens L."/>
            <person name="Ayukawa Y."/>
            <person name="van der Gragt M."/>
            <person name="Ter Horst A."/>
            <person name="Brankovics B."/>
            <person name="Houterman P.M."/>
            <person name="Arie T."/>
            <person name="Rep M."/>
        </authorList>
    </citation>
    <scope>NUCLEOTIDE SEQUENCE [LARGE SCALE GENOMIC DNA]</scope>
    <source>
        <strain evidence="1 2">Forc016</strain>
    </source>
</reference>
<name>A0A2H3GNK2_FUSOX</name>
<evidence type="ECO:0000313" key="2">
    <source>
        <dbReference type="Proteomes" id="UP000219602"/>
    </source>
</evidence>